<dbReference type="KEGG" id="slb:AWJ20_4860"/>
<evidence type="ECO:0000313" key="4">
    <source>
        <dbReference type="EMBL" id="ANB13909.1"/>
    </source>
</evidence>
<dbReference type="Pfam" id="PF16206">
    <property type="entry name" value="Mon2_C"/>
    <property type="match status" value="1"/>
</dbReference>
<dbReference type="GeneID" id="30037038"/>
<feature type="region of interest" description="Disordered" evidence="1">
    <location>
        <begin position="385"/>
        <end position="423"/>
    </location>
</feature>
<organism evidence="4 5">
    <name type="scientific">Sugiyamaella lignohabitans</name>
    <dbReference type="NCBI Taxonomy" id="796027"/>
    <lineage>
        <taxon>Eukaryota</taxon>
        <taxon>Fungi</taxon>
        <taxon>Dikarya</taxon>
        <taxon>Ascomycota</taxon>
        <taxon>Saccharomycotina</taxon>
        <taxon>Dipodascomycetes</taxon>
        <taxon>Dipodascales</taxon>
        <taxon>Trichomonascaceae</taxon>
        <taxon>Sugiyamaella</taxon>
    </lineage>
</organism>
<keyword evidence="5" id="KW-1185">Reference proteome</keyword>
<dbReference type="InterPro" id="IPR032691">
    <property type="entry name" value="Mon2/Sec7/BIG1-like_HUS"/>
</dbReference>
<evidence type="ECO:0000256" key="1">
    <source>
        <dbReference type="SAM" id="MobiDB-lite"/>
    </source>
</evidence>
<dbReference type="InterPro" id="IPR032817">
    <property type="entry name" value="Mon2_C"/>
</dbReference>
<feature type="compositionally biased region" description="Polar residues" evidence="1">
    <location>
        <begin position="412"/>
        <end position="423"/>
    </location>
</feature>
<protein>
    <submittedName>
        <fullName evidence="4">Mon2p</fullName>
    </submittedName>
</protein>
<dbReference type="EMBL" id="CP014502">
    <property type="protein sequence ID" value="ANB13909.1"/>
    <property type="molecule type" value="Genomic_DNA"/>
</dbReference>
<evidence type="ECO:0000259" key="2">
    <source>
        <dbReference type="Pfam" id="PF12783"/>
    </source>
</evidence>
<dbReference type="GO" id="GO:0005794">
    <property type="term" value="C:Golgi apparatus"/>
    <property type="evidence" value="ECO:0007669"/>
    <property type="project" value="UniProtKB-ARBA"/>
</dbReference>
<reference evidence="4 5" key="1">
    <citation type="submission" date="2016-02" db="EMBL/GenBank/DDBJ databases">
        <title>Complete genome sequence and transcriptome regulation of the pentose utilising yeast Sugiyamaella lignohabitans.</title>
        <authorList>
            <person name="Bellasio M."/>
            <person name="Peymann A."/>
            <person name="Valli M."/>
            <person name="Sipitzky M."/>
            <person name="Graf A."/>
            <person name="Sauer M."/>
            <person name="Marx H."/>
            <person name="Mattanovich D."/>
        </authorList>
    </citation>
    <scope>NUCLEOTIDE SEQUENCE [LARGE SCALE GENOMIC DNA]</scope>
    <source>
        <strain evidence="4 5">CBS 10342</strain>
    </source>
</reference>
<evidence type="ECO:0000259" key="3">
    <source>
        <dbReference type="Pfam" id="PF16206"/>
    </source>
</evidence>
<evidence type="ECO:0000313" key="5">
    <source>
        <dbReference type="Proteomes" id="UP000189580"/>
    </source>
</evidence>
<feature type="domain" description="Mon2 C-terminal" evidence="3">
    <location>
        <begin position="723"/>
        <end position="946"/>
    </location>
</feature>
<dbReference type="Pfam" id="PF12783">
    <property type="entry name" value="Sec7-like_HUS"/>
    <property type="match status" value="1"/>
</dbReference>
<dbReference type="OrthoDB" id="294853at2759"/>
<name>A0A167ECL4_9ASCO</name>
<sequence>MIFTDLCNLTEKQKPVFLKKFNHLPETFGLELLESILTNHSDIFLKHVEFAYILRTRVVPLLLRAFSEKREFSVTVRVTRILYLLLRRQLPILKVEGEVILSLLTHMVDEDAAPYWKRLLCMEVFQGVCSEFSLVQEIYQEYDAQEGTRRAIIKCLIAAFGKISLERKDVIGYGPVSMPFRLPDNAATASTSGLHDENDPVDYSDVVGISLKTSVARVPCIDLLDKSEPPIVPDTYLYYLVLVCINSLCEGLTRKVFTQSPSSSSSNADMPVKFIKECWHELLSCYNTFFHATIDIDLYHSLVRSVQKLTHSAGFLDISEPMDAFMSLIGSFSVLVLEDVDGGRKSASGPSSSSSPSVAATATSMARNLLSVESIVGTLGSIREHQRSTSNAGLPQNTSASPAPTHPPTNPGGQNTAGRSPGSPTSRNILCFRALLNLAHSLGPKLSTSWDIVFRTIQLADSLANGSGKKRARQVQGSQVFSQLSEFSAVDTSFRRLLDSSKEFSESALLDMIASICRISEATLGIAKPGLSGDLFFALDLLREIGNTNMNRLVSSSDKTWPKLTDHLLKVIDTRSVEVLARSHSADVLNDLITKASTAAVTSSTVNSDAQRKVISTLKSEIDRVVKVQIPSEDSSIASTESDIHVSAIDTLNKVLDLCGGKFIDGWDLVFEIIDTVFTPLSSTGSSSSLSSMAVGSSGTKEIDRASRLVKSGFESMTLICNDFLIVLPEKCLINLVSTLSKFSKQESDLNISFTSISFFWTVSDHLRNVLLEKGAAHNDFKSPISDSEKLSEVASNGEFPLNIFALWTMSLLRLAITVGDTRAQVRNGSIQILFRILDSNGSTLPVGVWKTVQTIVTPVVMKVRPPATNDKDVIASWTETISLILNGFSSLYSSFIGQFVKQDDFSLLWKTLINYLQALIDTDASHLSLPVYTALNSVLVNFSKNQNISIPAESIEEAWEFWTSQHIPESPVDTKLTQEALTVFVQIHQPLQALSSQKDCSYEKIAKTIKILEQCTSFAHIPHLYSDRDHMSPLQTKSLERIESIDISDVKVASLILEILSGFVLLAFSTSETKSQDPSSKRPTYISLAAESLQLLKTKFSIVLRADYDELCNNQTIEKIFSSLLVLMEKKFDCPLLAEKKGNKPKQMWQTGTEIFLYILEALLDSNFDIQLSQEHITAIWDVVLKCGLAIITNKSTSSLQYEPEYEKFDHSSYIKFISLVERGSTTSDDFWSRLLRGIFESSAIYYRGKINKEYYRIGDPDVSVLRLVRDPFYGSTERPILKSRVNLSHLCLRELFRLSYKPPKNTALVVQQSSKFLNWRVAITLHQYVADQPLRGRMPMPNVTRDELVKLLNLVYEYHDDKSLSQQFELVCKCISVSNKDKEILDLLEKCLLTIHRK</sequence>
<proteinExistence type="predicted"/>
<accession>A0A167ECL4</accession>
<dbReference type="RefSeq" id="XP_018736386.1">
    <property type="nucleotide sequence ID" value="XM_018881960.1"/>
</dbReference>
<feature type="domain" description="Mon2/Sec7/BIG1-like HUS" evidence="2">
    <location>
        <begin position="2"/>
        <end position="147"/>
    </location>
</feature>
<dbReference type="Proteomes" id="UP000189580">
    <property type="component" value="Chromosome d"/>
</dbReference>
<gene>
    <name evidence="4" type="primary">MON2</name>
    <name evidence="4" type="ORF">AWJ20_4860</name>
</gene>